<feature type="compositionally biased region" description="Low complexity" evidence="1">
    <location>
        <begin position="84"/>
        <end position="95"/>
    </location>
</feature>
<dbReference type="EMBL" id="ML771322">
    <property type="protein sequence ID" value="KAE9382566.1"/>
    <property type="molecule type" value="Genomic_DNA"/>
</dbReference>
<organism evidence="2 3">
    <name type="scientific">Gymnopus androsaceus JB14</name>
    <dbReference type="NCBI Taxonomy" id="1447944"/>
    <lineage>
        <taxon>Eukaryota</taxon>
        <taxon>Fungi</taxon>
        <taxon>Dikarya</taxon>
        <taxon>Basidiomycota</taxon>
        <taxon>Agaricomycotina</taxon>
        <taxon>Agaricomycetes</taxon>
        <taxon>Agaricomycetidae</taxon>
        <taxon>Agaricales</taxon>
        <taxon>Marasmiineae</taxon>
        <taxon>Omphalotaceae</taxon>
        <taxon>Gymnopus</taxon>
    </lineage>
</organism>
<feature type="region of interest" description="Disordered" evidence="1">
    <location>
        <begin position="70"/>
        <end position="99"/>
    </location>
</feature>
<protein>
    <submittedName>
        <fullName evidence="2">Uncharacterized protein</fullName>
    </submittedName>
</protein>
<evidence type="ECO:0000313" key="3">
    <source>
        <dbReference type="Proteomes" id="UP000799118"/>
    </source>
</evidence>
<evidence type="ECO:0000313" key="2">
    <source>
        <dbReference type="EMBL" id="KAE9382566.1"/>
    </source>
</evidence>
<dbReference type="Proteomes" id="UP000799118">
    <property type="component" value="Unassembled WGS sequence"/>
</dbReference>
<evidence type="ECO:0000256" key="1">
    <source>
        <dbReference type="SAM" id="MobiDB-lite"/>
    </source>
</evidence>
<name>A0A6A4GAP9_9AGAR</name>
<reference evidence="2" key="1">
    <citation type="journal article" date="2019" name="Environ. Microbiol.">
        <title>Fungal ecological strategies reflected in gene transcription - a case study of two litter decomposers.</title>
        <authorList>
            <person name="Barbi F."/>
            <person name="Kohler A."/>
            <person name="Barry K."/>
            <person name="Baskaran P."/>
            <person name="Daum C."/>
            <person name="Fauchery L."/>
            <person name="Ihrmark K."/>
            <person name="Kuo A."/>
            <person name="LaButti K."/>
            <person name="Lipzen A."/>
            <person name="Morin E."/>
            <person name="Grigoriev I.V."/>
            <person name="Henrissat B."/>
            <person name="Lindahl B."/>
            <person name="Martin F."/>
        </authorList>
    </citation>
    <scope>NUCLEOTIDE SEQUENCE</scope>
    <source>
        <strain evidence="2">JB14</strain>
    </source>
</reference>
<gene>
    <name evidence="2" type="ORF">BT96DRAFT_1027599</name>
</gene>
<accession>A0A6A4GAP9</accession>
<proteinExistence type="predicted"/>
<dbReference type="AlphaFoldDB" id="A0A6A4GAP9"/>
<keyword evidence="3" id="KW-1185">Reference proteome</keyword>
<sequence>MDALGLYGSDDVQMDLDEVGDGMDDPFTAIDSAPDDPIDLLSHHSSNLSWRDLEPPSPVEFYRSPSQFIPHKSSYQMPPPSPSFTPSRSLSPSESKNTRKCDLCGSEVHIDAQNYKWNLHRGKDNEAECHRRSLSIDVSRGRSQSVISAGSRGRLPSVMSIDPAAPSSSHHVFAANPSRGRSQSVMSIDSDTSYTNDPVSMKCPGVSSGLSTFDYPSMLHTIAPKKYPFRSYQEVRLTHAVHTSAAENADFASILFFLLQMRFYAISLVIALASSNECCITIVDTV</sequence>